<keyword evidence="2" id="KW-1185">Reference proteome</keyword>
<dbReference type="Gramene" id="OGLUM03G13440.1">
    <property type="protein sequence ID" value="OGLUM03G13440.1"/>
    <property type="gene ID" value="OGLUM03G13440"/>
</dbReference>
<evidence type="ECO:0000313" key="1">
    <source>
        <dbReference type="EnsemblPlants" id="OGLUM03G13440.1"/>
    </source>
</evidence>
<reference evidence="1" key="1">
    <citation type="submission" date="2017-06" db="UniProtKB">
        <authorList>
            <consortium name="EnsemblPlants"/>
        </authorList>
    </citation>
    <scope>IDENTIFICATION</scope>
</reference>
<dbReference type="EnsemblPlants" id="OGLUM03G13440.1">
    <property type="protein sequence ID" value="OGLUM03G13440.1"/>
    <property type="gene ID" value="OGLUM03G13440"/>
</dbReference>
<name>A0A1Y8Z4M6_9ORYZ</name>
<reference evidence="1" key="2">
    <citation type="submission" date="2018-05" db="EMBL/GenBank/DDBJ databases">
        <title>OgluRS3 (Oryza glumaepatula Reference Sequence Version 3).</title>
        <authorList>
            <person name="Zhang J."/>
            <person name="Kudrna D."/>
            <person name="Lee S."/>
            <person name="Talag J."/>
            <person name="Welchert J."/>
            <person name="Wing R.A."/>
        </authorList>
    </citation>
    <scope>NUCLEOTIDE SEQUENCE [LARGE SCALE GENOMIC DNA]</scope>
</reference>
<protein>
    <submittedName>
        <fullName evidence="1">Uncharacterized protein</fullName>
    </submittedName>
</protein>
<dbReference type="Proteomes" id="UP000026961">
    <property type="component" value="Chromosome 3"/>
</dbReference>
<sequence length="7" mass="760">MGCHLSL</sequence>
<accession>A0A1Y8Z4M6</accession>
<proteinExistence type="predicted"/>
<organism evidence="1">
    <name type="scientific">Oryza glumipatula</name>
    <dbReference type="NCBI Taxonomy" id="40148"/>
    <lineage>
        <taxon>Eukaryota</taxon>
        <taxon>Viridiplantae</taxon>
        <taxon>Streptophyta</taxon>
        <taxon>Embryophyta</taxon>
        <taxon>Tracheophyta</taxon>
        <taxon>Spermatophyta</taxon>
        <taxon>Magnoliopsida</taxon>
        <taxon>Liliopsida</taxon>
        <taxon>Poales</taxon>
        <taxon>Poaceae</taxon>
        <taxon>BOP clade</taxon>
        <taxon>Oryzoideae</taxon>
        <taxon>Oryzeae</taxon>
        <taxon>Oryzinae</taxon>
        <taxon>Oryza</taxon>
    </lineage>
</organism>
<evidence type="ECO:0000313" key="2">
    <source>
        <dbReference type="Proteomes" id="UP000026961"/>
    </source>
</evidence>